<gene>
    <name evidence="2" type="ORF">DYH56_10620</name>
</gene>
<organism evidence="2 3">
    <name type="scientific">Psychrilyobacter piezotolerans</name>
    <dbReference type="NCBI Taxonomy" id="2293438"/>
    <lineage>
        <taxon>Bacteria</taxon>
        <taxon>Fusobacteriati</taxon>
        <taxon>Fusobacteriota</taxon>
        <taxon>Fusobacteriia</taxon>
        <taxon>Fusobacteriales</taxon>
        <taxon>Fusobacteriaceae</taxon>
        <taxon>Psychrilyobacter</taxon>
    </lineage>
</organism>
<evidence type="ECO:0000313" key="3">
    <source>
        <dbReference type="Proteomes" id="UP000263486"/>
    </source>
</evidence>
<reference evidence="2 3" key="1">
    <citation type="submission" date="2018-08" db="EMBL/GenBank/DDBJ databases">
        <title>Draft genome sequence of Psychrilyobacter sp. strain SD5 isolated from Black Sea water.</title>
        <authorList>
            <person name="Yadav S."/>
            <person name="Villanueva L."/>
            <person name="Damste J.S.S."/>
        </authorList>
    </citation>
    <scope>NUCLEOTIDE SEQUENCE [LARGE SCALE GENOMIC DNA]</scope>
    <source>
        <strain evidence="2 3">SD5</strain>
    </source>
</reference>
<keyword evidence="3" id="KW-1185">Reference proteome</keyword>
<dbReference type="InterPro" id="IPR036237">
    <property type="entry name" value="Xyl_isomerase-like_sf"/>
</dbReference>
<protein>
    <recommendedName>
        <fullName evidence="1">Xylose isomerase-like TIM barrel domain-containing protein</fullName>
    </recommendedName>
</protein>
<evidence type="ECO:0000313" key="2">
    <source>
        <dbReference type="EMBL" id="REI40604.1"/>
    </source>
</evidence>
<dbReference type="Pfam" id="PF01261">
    <property type="entry name" value="AP_endonuc_2"/>
    <property type="match status" value="1"/>
</dbReference>
<dbReference type="InterPro" id="IPR013022">
    <property type="entry name" value="Xyl_isomerase-like_TIM-brl"/>
</dbReference>
<accession>A0ABX9KGQ1</accession>
<dbReference type="Proteomes" id="UP000263486">
    <property type="component" value="Unassembled WGS sequence"/>
</dbReference>
<proteinExistence type="predicted"/>
<dbReference type="EMBL" id="QUAJ01000018">
    <property type="protein sequence ID" value="REI40604.1"/>
    <property type="molecule type" value="Genomic_DNA"/>
</dbReference>
<name>A0ABX9KGQ1_9FUSO</name>
<feature type="domain" description="Xylose isomerase-like TIM barrel" evidence="1">
    <location>
        <begin position="102"/>
        <end position="249"/>
    </location>
</feature>
<sequence>MYHKGIRMKRLLSFIASDNYLDQIGDGWIGLNKILQEHQLDGIETMTGGFYKPENIEIVKPVGHHLLYFPSWLHMWLEDEVELIKEFESLEKAVEVYGGWGRQRLIDFYREEFLDSIKMGSEYMVFHVAHVGLDEVFGDNFKYGNKKVLTYTIDLLNEVFKDMDNGPILLLENLWWPGMDLLDEAETKDFLDQINYSNKGIMLDISHLTLTDENIDNFENIEKYIEKVILNSPTLKKHIRGIHLNATFPLLYRKNKLKENKNKIAVIKNRVERYGIIMDHITNLDSHKIYDDTSINKILKKLDIEYLVYEFKWKDKKELLENLKIQNKVLLI</sequence>
<comment type="caution">
    <text evidence="2">The sequence shown here is derived from an EMBL/GenBank/DDBJ whole genome shotgun (WGS) entry which is preliminary data.</text>
</comment>
<dbReference type="Gene3D" id="3.20.20.150">
    <property type="entry name" value="Divalent-metal-dependent TIM barrel enzymes"/>
    <property type="match status" value="1"/>
</dbReference>
<dbReference type="SUPFAM" id="SSF51658">
    <property type="entry name" value="Xylose isomerase-like"/>
    <property type="match status" value="1"/>
</dbReference>
<evidence type="ECO:0000259" key="1">
    <source>
        <dbReference type="Pfam" id="PF01261"/>
    </source>
</evidence>